<evidence type="ECO:0000313" key="2">
    <source>
        <dbReference type="Proteomes" id="UP000000812"/>
    </source>
</evidence>
<gene>
    <name evidence="1" type="ordered locus">XF_0265</name>
</gene>
<proteinExistence type="predicted"/>
<reference evidence="1 2" key="1">
    <citation type="journal article" date="2000" name="Nature">
        <title>The genome sequence of the plant pathogen Xylella fastidiosa.</title>
        <authorList>
            <person name="Simpson A.J."/>
            <person name="Reinach F.C."/>
            <person name="Arruda P."/>
            <person name="Abreu F.A."/>
            <person name="Acencio M."/>
            <person name="Alvarenga R."/>
            <person name="Alves L.M."/>
            <person name="Araya J.E."/>
            <person name="Baia G.S."/>
            <person name="Baptista C.S."/>
            <person name="Barros M.H."/>
            <person name="Bonaccorsi E.D."/>
            <person name="Bordin S."/>
            <person name="Bove J.M."/>
            <person name="Briones M.R."/>
            <person name="Bueno M.R."/>
            <person name="Camargo A.A."/>
            <person name="Camargo L.E."/>
            <person name="Carraro D.M."/>
            <person name="Carrer H."/>
            <person name="Colauto N.B."/>
            <person name="Colombo C."/>
            <person name="Costa F.F."/>
            <person name="Costa M.C."/>
            <person name="Costa-Neto C.M."/>
            <person name="Coutinho L.L."/>
            <person name="Cristofani M."/>
            <person name="Dias-Neto E."/>
            <person name="Docena C."/>
            <person name="El-Dorry H."/>
            <person name="Facincani A.P."/>
            <person name="Ferreira A.J."/>
            <person name="Ferreira V.C."/>
            <person name="Ferro J.A."/>
            <person name="Fraga J.S."/>
            <person name="Franca S.C."/>
            <person name="Franco M.C."/>
            <person name="Frohme M."/>
            <person name="Furlan L.R."/>
            <person name="Garnier M."/>
            <person name="Goldman G.H."/>
            <person name="Goldman M.H."/>
            <person name="Gomes S.L."/>
            <person name="Gruber A."/>
            <person name="Ho P.L."/>
            <person name="Hoheisel J.D."/>
            <person name="Junqueira M.L."/>
            <person name="Kemper E.L."/>
            <person name="Kitajima J.P."/>
            <person name="Krieger J.E."/>
            <person name="Kuramae E.E."/>
            <person name="Laigret F."/>
            <person name="Lambais M.R."/>
            <person name="Leite L.C."/>
            <person name="Lemos E.G."/>
            <person name="Lemos M.V."/>
            <person name="Lopes S.A."/>
            <person name="Lopes C.R."/>
            <person name="Machado J.A."/>
            <person name="Machado M.A."/>
            <person name="Madeira A.M."/>
            <person name="Madeira H.M."/>
            <person name="Marino C.L."/>
            <person name="Marques M.V."/>
            <person name="Martins E.A."/>
            <person name="Martins E.M."/>
            <person name="Matsukuma A.Y."/>
            <person name="Menck C.F."/>
            <person name="Miracca E.C."/>
            <person name="Miyaki C.Y."/>
            <person name="Monteriro-Vitorello C.B."/>
            <person name="Moon D.H."/>
            <person name="Nagai M.A."/>
            <person name="Nascimento A.L."/>
            <person name="Netto L.E."/>
            <person name="Nhani A.Jr."/>
            <person name="Nobrega F.G."/>
            <person name="Nunes L.R."/>
            <person name="Oliveira M.A."/>
            <person name="de Oliveira M.C."/>
            <person name="de Oliveira R.C."/>
            <person name="Palmieri D.A."/>
            <person name="Paris A."/>
            <person name="Peixoto B.R."/>
            <person name="Pereira G.A."/>
            <person name="Pereira H.A.Jr."/>
            <person name="Pesquero J.B."/>
            <person name="Quaggio R.B."/>
            <person name="Roberto P.G."/>
            <person name="Rodrigues V."/>
            <person name="de M Rosa A.J."/>
            <person name="de Rosa V.E.Jr."/>
            <person name="de Sa R.G."/>
            <person name="Santelli R.V."/>
            <person name="Sawasaki H.E."/>
            <person name="da Silva A.C."/>
            <person name="da Silva A.M."/>
            <person name="da Silva F.R."/>
            <person name="da Silva W.A.Jr."/>
            <person name="da Silveira J.F."/>
            <person name="Silvestri M.L."/>
            <person name="Siqueira W.J."/>
            <person name="de Souza A.A."/>
            <person name="de Souza A.P."/>
            <person name="Terenzi M.F."/>
            <person name="Truffi D."/>
            <person name="Tsai S.M."/>
            <person name="Tsuhako M.H."/>
            <person name="Vallada H."/>
            <person name="Van Sluys M.A."/>
            <person name="Verjovski-Almeida S."/>
            <person name="Vettore A.L."/>
            <person name="Zago M.A."/>
            <person name="Zatz M."/>
            <person name="Meidanis J."/>
            <person name="Setubal J.C."/>
        </authorList>
    </citation>
    <scope>NUCLEOTIDE SEQUENCE [LARGE SCALE GENOMIC DNA]</scope>
    <source>
        <strain evidence="1 2">9a5c</strain>
    </source>
</reference>
<accession>Q9PGN3</accession>
<dbReference type="AlphaFoldDB" id="Q9PGN3"/>
<dbReference type="PIR" id="F82826">
    <property type="entry name" value="F82826"/>
</dbReference>
<dbReference type="EMBL" id="AE003849">
    <property type="protein sequence ID" value="AAF83078.1"/>
    <property type="molecule type" value="Genomic_DNA"/>
</dbReference>
<dbReference type="HOGENOM" id="CLU_2704026_0_0_6"/>
<name>Q9PGN3_XYLFA</name>
<dbReference type="KEGG" id="xfa:XF_0265"/>
<evidence type="ECO:0000313" key="1">
    <source>
        <dbReference type="EMBL" id="AAF83078.1"/>
    </source>
</evidence>
<organism evidence="1 2">
    <name type="scientific">Xylella fastidiosa (strain 9a5c)</name>
    <dbReference type="NCBI Taxonomy" id="160492"/>
    <lineage>
        <taxon>Bacteria</taxon>
        <taxon>Pseudomonadati</taxon>
        <taxon>Pseudomonadota</taxon>
        <taxon>Gammaproteobacteria</taxon>
        <taxon>Lysobacterales</taxon>
        <taxon>Lysobacteraceae</taxon>
        <taxon>Xylella</taxon>
    </lineage>
</organism>
<sequence>MLIANTFYFIAVYCPQPSMIQKTFGCRIPAGNNDVLMSLLKHVIRMEFAACLGGAFQKKHYYYACCLLFICNA</sequence>
<protein>
    <submittedName>
        <fullName evidence="1">Uncharacterized protein</fullName>
    </submittedName>
</protein>
<dbReference type="Proteomes" id="UP000000812">
    <property type="component" value="Chromosome"/>
</dbReference>